<name>A0A166C9I0_9AGAM</name>
<accession>A0A166C9I0</accession>
<dbReference type="OrthoDB" id="3176940at2759"/>
<feature type="compositionally biased region" description="Low complexity" evidence="1">
    <location>
        <begin position="1"/>
        <end position="18"/>
    </location>
</feature>
<protein>
    <recommendedName>
        <fullName evidence="2">DUF6697 domain-containing protein</fullName>
    </recommendedName>
</protein>
<dbReference type="EMBL" id="KV428088">
    <property type="protein sequence ID" value="KZT37222.1"/>
    <property type="molecule type" value="Genomic_DNA"/>
</dbReference>
<dbReference type="Pfam" id="PF20411">
    <property type="entry name" value="DUF6697"/>
    <property type="match status" value="1"/>
</dbReference>
<keyword evidence="4" id="KW-1185">Reference proteome</keyword>
<feature type="region of interest" description="Disordered" evidence="1">
    <location>
        <begin position="1"/>
        <end position="70"/>
    </location>
</feature>
<dbReference type="Proteomes" id="UP000076798">
    <property type="component" value="Unassembled WGS sequence"/>
</dbReference>
<evidence type="ECO:0000313" key="4">
    <source>
        <dbReference type="Proteomes" id="UP000076798"/>
    </source>
</evidence>
<evidence type="ECO:0000313" key="3">
    <source>
        <dbReference type="EMBL" id="KZT37222.1"/>
    </source>
</evidence>
<reference evidence="3 4" key="1">
    <citation type="journal article" date="2016" name="Mol. Biol. Evol.">
        <title>Comparative Genomics of Early-Diverging Mushroom-Forming Fungi Provides Insights into the Origins of Lignocellulose Decay Capabilities.</title>
        <authorList>
            <person name="Nagy L.G."/>
            <person name="Riley R."/>
            <person name="Tritt A."/>
            <person name="Adam C."/>
            <person name="Daum C."/>
            <person name="Floudas D."/>
            <person name="Sun H."/>
            <person name="Yadav J.S."/>
            <person name="Pangilinan J."/>
            <person name="Larsson K.H."/>
            <person name="Matsuura K."/>
            <person name="Barry K."/>
            <person name="Labutti K."/>
            <person name="Kuo R."/>
            <person name="Ohm R.A."/>
            <person name="Bhattacharya S.S."/>
            <person name="Shirouzu T."/>
            <person name="Yoshinaga Y."/>
            <person name="Martin F.M."/>
            <person name="Grigoriev I.V."/>
            <person name="Hibbett D.S."/>
        </authorList>
    </citation>
    <scope>NUCLEOTIDE SEQUENCE [LARGE SCALE GENOMIC DNA]</scope>
    <source>
        <strain evidence="3 4">HHB10207 ss-3</strain>
    </source>
</reference>
<evidence type="ECO:0000256" key="1">
    <source>
        <dbReference type="SAM" id="MobiDB-lite"/>
    </source>
</evidence>
<gene>
    <name evidence="3" type="ORF">SISSUDRAFT_1034270</name>
</gene>
<sequence length="256" mass="29559">MPSTRSSSKRTVVQSRVQSRVKRSPRNTNLESTDFQDSAEEDLTPEPKATGKKEKAGGAKATPREVKDKKPDVKIKVKKEEEYPLLLEEDSLIRRYNEHGCMDRHLPYSPDILNRTYTRQHISNHYGGSVQLTWPTVATHRIRDGIEFYACPRPNWNPHMPRKPGECGVMFFGSGETPDGLSFPMFGRVGSGQWKYYGDYTFRTSDPVSVQEWRETSLEVQKVFYLKELYNASRQYCDLSKEDSRRRGATSRDKRP</sequence>
<dbReference type="STRING" id="1314776.A0A166C9I0"/>
<evidence type="ECO:0000259" key="2">
    <source>
        <dbReference type="Pfam" id="PF20411"/>
    </source>
</evidence>
<proteinExistence type="predicted"/>
<dbReference type="InterPro" id="IPR046520">
    <property type="entry name" value="DUF6697"/>
</dbReference>
<feature type="compositionally biased region" description="Polar residues" evidence="1">
    <location>
        <begin position="27"/>
        <end position="36"/>
    </location>
</feature>
<feature type="domain" description="DUF6697" evidence="2">
    <location>
        <begin position="116"/>
        <end position="237"/>
    </location>
</feature>
<dbReference type="AlphaFoldDB" id="A0A166C9I0"/>
<feature type="compositionally biased region" description="Basic and acidic residues" evidence="1">
    <location>
        <begin position="49"/>
        <end position="70"/>
    </location>
</feature>
<organism evidence="3 4">
    <name type="scientific">Sistotremastrum suecicum HHB10207 ss-3</name>
    <dbReference type="NCBI Taxonomy" id="1314776"/>
    <lineage>
        <taxon>Eukaryota</taxon>
        <taxon>Fungi</taxon>
        <taxon>Dikarya</taxon>
        <taxon>Basidiomycota</taxon>
        <taxon>Agaricomycotina</taxon>
        <taxon>Agaricomycetes</taxon>
        <taxon>Sistotremastrales</taxon>
        <taxon>Sistotremastraceae</taxon>
        <taxon>Sistotremastrum</taxon>
    </lineage>
</organism>